<dbReference type="SMART" id="SM00066">
    <property type="entry name" value="GAL4"/>
    <property type="match status" value="1"/>
</dbReference>
<dbReference type="Gene3D" id="4.10.240.10">
    <property type="entry name" value="Zn(2)-C6 fungal-type DNA-binding domain"/>
    <property type="match status" value="1"/>
</dbReference>
<evidence type="ECO:0000256" key="2">
    <source>
        <dbReference type="SAM" id="MobiDB-lite"/>
    </source>
</evidence>
<dbReference type="PROSITE" id="PS50048">
    <property type="entry name" value="ZN2_CY6_FUNGAL_2"/>
    <property type="match status" value="1"/>
</dbReference>
<dbReference type="InterPro" id="IPR001138">
    <property type="entry name" value="Zn2Cys6_DnaBD"/>
</dbReference>
<sequence>MVNTGHPSRACKLCRARRIKCDETKPHCIKCRKSKRQCPGYRDPFEINLRDETQSTIRKAKAAAAQRRTSRQDDRETSSDESPTKSTHSASGSFARGRGSPHASDGSWETLTQSAWSSPSSQVASINRSSRSPTFSNGFGVFDFTYSSPTQDNSFDFNSAWSLPAAGYSIPIKRVAEALGSWDFSRSFDGTTWGCSDSFNGVGSSGLASDNESMAGWSNHLDGAKALIRLRGKDVITESTPEGLEMFQLVRSMSIRQNMFGFVSNPSVSDVEWWGQHVVSDKSGHIALILNMKTTLIRAEADALLTSGPKTAGKIDKALDLLRRAREIVTELGRWLENCHPTWPKFVSGWAKEVPDDRLDKAATFPGPLYTFPNVWVAGKHLNTNASRILLAGIIVRCVRWICTPSDHTKTDDYADAMRIGCEEVTNVIASVPYFVTWQGDRTTTPFFPCGAPTSPKAYSGVTALYPLLCTGLSEFVTPRQKKWLCGRLMGMSEAMGIKQAEVFSKFISNQAPTVAA</sequence>
<feature type="compositionally biased region" description="Low complexity" evidence="2">
    <location>
        <begin position="89"/>
        <end position="100"/>
    </location>
</feature>
<reference evidence="4 5" key="1">
    <citation type="submission" date="2024-02" db="EMBL/GenBank/DDBJ databases">
        <title>De novo assembly and annotation of 12 fungi associated with fruit tree decline syndrome in Ontario, Canada.</title>
        <authorList>
            <person name="Sulman M."/>
            <person name="Ellouze W."/>
            <person name="Ilyukhin E."/>
        </authorList>
    </citation>
    <scope>NUCLEOTIDE SEQUENCE [LARGE SCALE GENOMIC DNA]</scope>
    <source>
        <strain evidence="4 5">M169</strain>
    </source>
</reference>
<dbReference type="InterPro" id="IPR036864">
    <property type="entry name" value="Zn2-C6_fun-type_DNA-bd_sf"/>
</dbReference>
<keyword evidence="5" id="KW-1185">Reference proteome</keyword>
<protein>
    <recommendedName>
        <fullName evidence="3">Zn(2)-C6 fungal-type domain-containing protein</fullName>
    </recommendedName>
</protein>
<dbReference type="Proteomes" id="UP001430848">
    <property type="component" value="Unassembled WGS sequence"/>
</dbReference>
<dbReference type="Pfam" id="PF00172">
    <property type="entry name" value="Zn_clus"/>
    <property type="match status" value="1"/>
</dbReference>
<name>A0ABR1PEY3_DIAER</name>
<accession>A0ABR1PEY3</accession>
<dbReference type="PANTHER" id="PTHR38791:SF13">
    <property type="entry name" value="ZN(2)-C6 FUNGAL-TYPE DOMAIN-CONTAINING PROTEIN"/>
    <property type="match status" value="1"/>
</dbReference>
<comment type="caution">
    <text evidence="4">The sequence shown here is derived from an EMBL/GenBank/DDBJ whole genome shotgun (WGS) entry which is preliminary data.</text>
</comment>
<dbReference type="CDD" id="cd00067">
    <property type="entry name" value="GAL4"/>
    <property type="match status" value="1"/>
</dbReference>
<feature type="domain" description="Zn(2)-C6 fungal-type" evidence="3">
    <location>
        <begin position="10"/>
        <end position="38"/>
    </location>
</feature>
<dbReference type="PANTHER" id="PTHR38791">
    <property type="entry name" value="ZN(II)2CYS6 TRANSCRIPTION FACTOR (EUROFUNG)-RELATED-RELATED"/>
    <property type="match status" value="1"/>
</dbReference>
<dbReference type="SUPFAM" id="SSF57701">
    <property type="entry name" value="Zn2/Cys6 DNA-binding domain"/>
    <property type="match status" value="1"/>
</dbReference>
<dbReference type="InterPro" id="IPR053175">
    <property type="entry name" value="DHMBA_Reg_Transcription_Factor"/>
</dbReference>
<gene>
    <name evidence="4" type="ORF">SLS63_004116</name>
</gene>
<feature type="region of interest" description="Disordered" evidence="2">
    <location>
        <begin position="52"/>
        <end position="114"/>
    </location>
</feature>
<evidence type="ECO:0000256" key="1">
    <source>
        <dbReference type="ARBA" id="ARBA00023242"/>
    </source>
</evidence>
<dbReference type="EMBL" id="JAKNSF020000014">
    <property type="protein sequence ID" value="KAK7735129.1"/>
    <property type="molecule type" value="Genomic_DNA"/>
</dbReference>
<proteinExistence type="predicted"/>
<evidence type="ECO:0000313" key="4">
    <source>
        <dbReference type="EMBL" id="KAK7735129.1"/>
    </source>
</evidence>
<organism evidence="4 5">
    <name type="scientific">Diaporthe eres</name>
    <name type="common">Phomopsis oblonga</name>
    <dbReference type="NCBI Taxonomy" id="83184"/>
    <lineage>
        <taxon>Eukaryota</taxon>
        <taxon>Fungi</taxon>
        <taxon>Dikarya</taxon>
        <taxon>Ascomycota</taxon>
        <taxon>Pezizomycotina</taxon>
        <taxon>Sordariomycetes</taxon>
        <taxon>Sordariomycetidae</taxon>
        <taxon>Diaporthales</taxon>
        <taxon>Diaporthaceae</taxon>
        <taxon>Diaporthe</taxon>
        <taxon>Diaporthe eres species complex</taxon>
    </lineage>
</organism>
<evidence type="ECO:0000259" key="3">
    <source>
        <dbReference type="PROSITE" id="PS50048"/>
    </source>
</evidence>
<keyword evidence="1" id="KW-0539">Nucleus</keyword>
<evidence type="ECO:0000313" key="5">
    <source>
        <dbReference type="Proteomes" id="UP001430848"/>
    </source>
</evidence>
<dbReference type="PROSITE" id="PS00463">
    <property type="entry name" value="ZN2_CY6_FUNGAL_1"/>
    <property type="match status" value="1"/>
</dbReference>